<dbReference type="AlphaFoldDB" id="A0A8E2EKA2"/>
<dbReference type="Proteomes" id="UP000250266">
    <property type="component" value="Unassembled WGS sequence"/>
</dbReference>
<dbReference type="OrthoDB" id="3486565at2759"/>
<dbReference type="PANTHER" id="PTHR33112:SF13">
    <property type="entry name" value="HETEROKARYON INCOMPATIBILITY DOMAIN-CONTAINING PROTEIN"/>
    <property type="match status" value="1"/>
</dbReference>
<reference evidence="2 3" key="1">
    <citation type="journal article" date="2016" name="Nat. Commun.">
        <title>Ectomycorrhizal ecology is imprinted in the genome of the dominant symbiotic fungus Cenococcum geophilum.</title>
        <authorList>
            <consortium name="DOE Joint Genome Institute"/>
            <person name="Peter M."/>
            <person name="Kohler A."/>
            <person name="Ohm R.A."/>
            <person name="Kuo A."/>
            <person name="Krutzmann J."/>
            <person name="Morin E."/>
            <person name="Arend M."/>
            <person name="Barry K.W."/>
            <person name="Binder M."/>
            <person name="Choi C."/>
            <person name="Clum A."/>
            <person name="Copeland A."/>
            <person name="Grisel N."/>
            <person name="Haridas S."/>
            <person name="Kipfer T."/>
            <person name="LaButti K."/>
            <person name="Lindquist E."/>
            <person name="Lipzen A."/>
            <person name="Maire R."/>
            <person name="Meier B."/>
            <person name="Mihaltcheva S."/>
            <person name="Molinier V."/>
            <person name="Murat C."/>
            <person name="Poggeler S."/>
            <person name="Quandt C.A."/>
            <person name="Sperisen C."/>
            <person name="Tritt A."/>
            <person name="Tisserant E."/>
            <person name="Crous P.W."/>
            <person name="Henrissat B."/>
            <person name="Nehls U."/>
            <person name="Egli S."/>
            <person name="Spatafora J.W."/>
            <person name="Grigoriev I.V."/>
            <person name="Martin F.M."/>
        </authorList>
    </citation>
    <scope>NUCLEOTIDE SEQUENCE [LARGE SCALE GENOMIC DNA]</scope>
    <source>
        <strain evidence="2 3">CBS 459.81</strain>
    </source>
</reference>
<accession>A0A8E2EKA2</accession>
<evidence type="ECO:0000313" key="3">
    <source>
        <dbReference type="Proteomes" id="UP000250266"/>
    </source>
</evidence>
<organism evidence="2 3">
    <name type="scientific">Lepidopterella palustris CBS 459.81</name>
    <dbReference type="NCBI Taxonomy" id="1314670"/>
    <lineage>
        <taxon>Eukaryota</taxon>
        <taxon>Fungi</taxon>
        <taxon>Dikarya</taxon>
        <taxon>Ascomycota</taxon>
        <taxon>Pezizomycotina</taxon>
        <taxon>Dothideomycetes</taxon>
        <taxon>Pleosporomycetidae</taxon>
        <taxon>Mytilinidiales</taxon>
        <taxon>Argynnaceae</taxon>
        <taxon>Lepidopterella</taxon>
    </lineage>
</organism>
<dbReference type="PANTHER" id="PTHR33112">
    <property type="entry name" value="DOMAIN PROTEIN, PUTATIVE-RELATED"/>
    <property type="match status" value="1"/>
</dbReference>
<protein>
    <submittedName>
        <fullName evidence="2">HET-domain-containing protein</fullName>
    </submittedName>
</protein>
<keyword evidence="3" id="KW-1185">Reference proteome</keyword>
<proteinExistence type="predicted"/>
<gene>
    <name evidence="2" type="ORF">K432DRAFT_342809</name>
</gene>
<evidence type="ECO:0000259" key="1">
    <source>
        <dbReference type="Pfam" id="PF06985"/>
    </source>
</evidence>
<feature type="domain" description="Heterokaryon incompatibility" evidence="1">
    <location>
        <begin position="53"/>
        <end position="156"/>
    </location>
</feature>
<sequence>MQEAEKWLRTCITLHKRCRPSEVPLLPHRILDIGPDDTSNVVLLEPIDQRDRYICLSYSWGVHKFLSTTNKNVSSHKGEGIRLQSLPQTFRDAIIVSRKLDVRYIWIDSLCIIQDNKNDWNTQAPEMAAIYSNSYLTISATSGDRADSGRLITHLPNNLYGDIMAELPLFSRGWAFQERLLAPRVLHFGPNELIWDCAEARKCQCGTIGHFLDEISKSQFHDAIYGVTETISPQLPALWRKIVIQYSELALTKPSDKLPAISGIANAMQKSRKSVYLAGLWRDSLVLDMLWKIETPSHDSQELSGRAPSWSWASVDGKIDYRQPLYLEQDYDPTIYCKVLGAAVTDRGETKTGFVKLKCSKIRVDCVGTTLEHRLRELRFWYYQDREQILNGDYYIIRMARIWDDEALVLRVVDATTQTFQRVGHASYNKAQPPLSWPDLELVTII</sequence>
<dbReference type="Pfam" id="PF06985">
    <property type="entry name" value="HET"/>
    <property type="match status" value="1"/>
</dbReference>
<evidence type="ECO:0000313" key="2">
    <source>
        <dbReference type="EMBL" id="OCK85602.1"/>
    </source>
</evidence>
<name>A0A8E2EKA2_9PEZI</name>
<dbReference type="InterPro" id="IPR010730">
    <property type="entry name" value="HET"/>
</dbReference>
<dbReference type="EMBL" id="KV744816">
    <property type="protein sequence ID" value="OCK85602.1"/>
    <property type="molecule type" value="Genomic_DNA"/>
</dbReference>